<keyword evidence="3" id="KW-0723">Serine/threonine-protein kinase</keyword>
<feature type="domain" description="AGC-kinase C-terminal" evidence="12">
    <location>
        <begin position="108"/>
        <end position="172"/>
    </location>
</feature>
<keyword evidence="7" id="KW-0067">ATP-binding</keyword>
<evidence type="ECO:0000256" key="9">
    <source>
        <dbReference type="ARBA" id="ARBA00023274"/>
    </source>
</evidence>
<proteinExistence type="inferred from homology"/>
<name>E4Y1D0_OIKDI</name>
<dbReference type="GO" id="GO:0003735">
    <property type="term" value="F:structural constituent of ribosome"/>
    <property type="evidence" value="ECO:0007669"/>
    <property type="project" value="InterPro"/>
</dbReference>
<dbReference type="GO" id="GO:0005840">
    <property type="term" value="C:ribosome"/>
    <property type="evidence" value="ECO:0007669"/>
    <property type="project" value="UniProtKB-KW"/>
</dbReference>
<protein>
    <recommendedName>
        <fullName evidence="10">Large ribosomal subunit protein eL27</fullName>
    </recommendedName>
    <alternativeName>
        <fullName evidence="11">60S ribosomal protein L27</fullName>
    </alternativeName>
</protein>
<comment type="similarity">
    <text evidence="2">Belongs to the eukaryotic ribosomal protein eL27 family.</text>
</comment>
<dbReference type="PANTHER" id="PTHR10497">
    <property type="entry name" value="60S RIBOSOMAL PROTEIN L27"/>
    <property type="match status" value="1"/>
</dbReference>
<dbReference type="InterPro" id="IPR041991">
    <property type="entry name" value="Ribosomal_eL27_KOW"/>
</dbReference>
<dbReference type="Pfam" id="PF01777">
    <property type="entry name" value="Ribosomal_L27e"/>
    <property type="match status" value="1"/>
</dbReference>
<dbReference type="GO" id="GO:0005524">
    <property type="term" value="F:ATP binding"/>
    <property type="evidence" value="ECO:0007669"/>
    <property type="project" value="UniProtKB-KW"/>
</dbReference>
<dbReference type="InParanoid" id="E4Y1D0"/>
<evidence type="ECO:0000256" key="5">
    <source>
        <dbReference type="ARBA" id="ARBA00022741"/>
    </source>
</evidence>
<evidence type="ECO:0000313" key="13">
    <source>
        <dbReference type="EMBL" id="CBY15674.1"/>
    </source>
</evidence>
<dbReference type="InterPro" id="IPR038655">
    <property type="entry name" value="Ribosomal_eL27_sf"/>
</dbReference>
<evidence type="ECO:0000256" key="2">
    <source>
        <dbReference type="ARBA" id="ARBA00009124"/>
    </source>
</evidence>
<sequence length="172" mass="19504">MVKFIKPGKVVILLAGRYAGRKALIVKQQDDGVQDRQYGHALVAGIARYPRKVTKDMGKKRITKRCRIKPFVKVINYNHLMPTRYSVDVPLNKTVVKQEGIKVKHQLRGFDWESLSSQTMDPPYIPSVSSATDLTNFDQFDEPEDDFMAADNAEESGWDKESDTVASVYLPL</sequence>
<dbReference type="PROSITE" id="PS51285">
    <property type="entry name" value="AGC_KINASE_CTER"/>
    <property type="match status" value="1"/>
</dbReference>
<evidence type="ECO:0000256" key="1">
    <source>
        <dbReference type="ARBA" id="ARBA00004427"/>
    </source>
</evidence>
<evidence type="ECO:0000256" key="7">
    <source>
        <dbReference type="ARBA" id="ARBA00022840"/>
    </source>
</evidence>
<dbReference type="GO" id="GO:1990904">
    <property type="term" value="C:ribonucleoprotein complex"/>
    <property type="evidence" value="ECO:0007669"/>
    <property type="project" value="UniProtKB-KW"/>
</dbReference>
<dbReference type="FunFam" id="2.30.30.770:FF:000001">
    <property type="entry name" value="60S ribosomal protein L27"/>
    <property type="match status" value="1"/>
</dbReference>
<dbReference type="Gene3D" id="2.30.30.770">
    <property type="match status" value="1"/>
</dbReference>
<evidence type="ECO:0000256" key="4">
    <source>
        <dbReference type="ARBA" id="ARBA00022679"/>
    </source>
</evidence>
<dbReference type="SMART" id="SM00133">
    <property type="entry name" value="S_TK_X"/>
    <property type="match status" value="1"/>
</dbReference>
<comment type="subcellular location">
    <subcellularLocation>
        <location evidence="1">Rough endoplasmic reticulum</location>
    </subcellularLocation>
</comment>
<dbReference type="GO" id="GO:0005791">
    <property type="term" value="C:rough endoplasmic reticulum"/>
    <property type="evidence" value="ECO:0007669"/>
    <property type="project" value="UniProtKB-SubCell"/>
</dbReference>
<evidence type="ECO:0000256" key="3">
    <source>
        <dbReference type="ARBA" id="ARBA00022527"/>
    </source>
</evidence>
<organism evidence="13 14">
    <name type="scientific">Oikopleura dioica</name>
    <name type="common">Tunicate</name>
    <dbReference type="NCBI Taxonomy" id="34765"/>
    <lineage>
        <taxon>Eukaryota</taxon>
        <taxon>Metazoa</taxon>
        <taxon>Chordata</taxon>
        <taxon>Tunicata</taxon>
        <taxon>Appendicularia</taxon>
        <taxon>Copelata</taxon>
        <taxon>Oikopleuridae</taxon>
        <taxon>Oikopleura</taxon>
    </lineage>
</organism>
<evidence type="ECO:0000256" key="11">
    <source>
        <dbReference type="ARBA" id="ARBA00035329"/>
    </source>
</evidence>
<dbReference type="InterPro" id="IPR008991">
    <property type="entry name" value="Translation_prot_SH3-like_sf"/>
</dbReference>
<reference evidence="13 14" key="1">
    <citation type="journal article" date="2010" name="Science">
        <title>Plasticity of animal genome architecture unmasked by rapid evolution of a pelagic tunicate.</title>
        <authorList>
            <person name="Denoeud F."/>
            <person name="Henriet S."/>
            <person name="Mungpakdee S."/>
            <person name="Aury J.M."/>
            <person name="Da Silva C."/>
            <person name="Brinkmann H."/>
            <person name="Mikhaleva J."/>
            <person name="Olsen L.C."/>
            <person name="Jubin C."/>
            <person name="Canestro C."/>
            <person name="Bouquet J.M."/>
            <person name="Danks G."/>
            <person name="Poulain J."/>
            <person name="Campsteijn C."/>
            <person name="Adamski M."/>
            <person name="Cross I."/>
            <person name="Yadetie F."/>
            <person name="Muffato M."/>
            <person name="Louis A."/>
            <person name="Butcher S."/>
            <person name="Tsagkogeorga G."/>
            <person name="Konrad A."/>
            <person name="Singh S."/>
            <person name="Jensen M.F."/>
            <person name="Cong E.H."/>
            <person name="Eikeseth-Otteraa H."/>
            <person name="Noel B."/>
            <person name="Anthouard V."/>
            <person name="Porcel B.M."/>
            <person name="Kachouri-Lafond R."/>
            <person name="Nishino A."/>
            <person name="Ugolini M."/>
            <person name="Chourrout P."/>
            <person name="Nishida H."/>
            <person name="Aasland R."/>
            <person name="Huzurbazar S."/>
            <person name="Westhof E."/>
            <person name="Delsuc F."/>
            <person name="Lehrach H."/>
            <person name="Reinhardt R."/>
            <person name="Weissenbach J."/>
            <person name="Roy S.W."/>
            <person name="Artiguenave F."/>
            <person name="Postlethwait J.H."/>
            <person name="Manak J.R."/>
            <person name="Thompson E.M."/>
            <person name="Jaillon O."/>
            <person name="Du Pasquier L."/>
            <person name="Boudinot P."/>
            <person name="Liberles D.A."/>
            <person name="Volff J.N."/>
            <person name="Philippe H."/>
            <person name="Lenhard B."/>
            <person name="Roest Crollius H."/>
            <person name="Wincker P."/>
            <person name="Chourrout D."/>
        </authorList>
    </citation>
    <scope>NUCLEOTIDE SEQUENCE [LARGE SCALE GENOMIC DNA]</scope>
</reference>
<evidence type="ECO:0000313" key="14">
    <source>
        <dbReference type="Proteomes" id="UP000001307"/>
    </source>
</evidence>
<evidence type="ECO:0000256" key="10">
    <source>
        <dbReference type="ARBA" id="ARBA00035224"/>
    </source>
</evidence>
<dbReference type="SUPFAM" id="SSF50104">
    <property type="entry name" value="Translation proteins SH3-like domain"/>
    <property type="match status" value="1"/>
</dbReference>
<accession>E4Y1D0</accession>
<dbReference type="InterPro" id="IPR001141">
    <property type="entry name" value="Ribosomal_eL27"/>
</dbReference>
<evidence type="ECO:0000256" key="6">
    <source>
        <dbReference type="ARBA" id="ARBA00022777"/>
    </source>
</evidence>
<dbReference type="Proteomes" id="UP000001307">
    <property type="component" value="Unassembled WGS sequence"/>
</dbReference>
<evidence type="ECO:0000259" key="12">
    <source>
        <dbReference type="PROSITE" id="PS51285"/>
    </source>
</evidence>
<keyword evidence="9" id="KW-0687">Ribonucleoprotein</keyword>
<dbReference type="GO" id="GO:0004674">
    <property type="term" value="F:protein serine/threonine kinase activity"/>
    <property type="evidence" value="ECO:0007669"/>
    <property type="project" value="UniProtKB-KW"/>
</dbReference>
<dbReference type="AlphaFoldDB" id="E4Y1D0"/>
<keyword evidence="14" id="KW-1185">Reference proteome</keyword>
<keyword evidence="8" id="KW-0689">Ribosomal protein</keyword>
<keyword evidence="4" id="KW-0808">Transferase</keyword>
<evidence type="ECO:0000256" key="8">
    <source>
        <dbReference type="ARBA" id="ARBA00022980"/>
    </source>
</evidence>
<dbReference type="SMART" id="SM00739">
    <property type="entry name" value="KOW"/>
    <property type="match status" value="1"/>
</dbReference>
<dbReference type="InterPro" id="IPR000961">
    <property type="entry name" value="AGC-kinase_C"/>
</dbReference>
<gene>
    <name evidence="13" type="ORF">GSOID_T00013979001</name>
</gene>
<dbReference type="CDD" id="cd06090">
    <property type="entry name" value="KOW_RPL27"/>
    <property type="match status" value="1"/>
</dbReference>
<dbReference type="EMBL" id="FN653605">
    <property type="protein sequence ID" value="CBY15674.1"/>
    <property type="molecule type" value="Genomic_DNA"/>
</dbReference>
<dbReference type="OrthoDB" id="2365484at2759"/>
<dbReference type="InterPro" id="IPR005824">
    <property type="entry name" value="KOW"/>
</dbReference>
<dbReference type="Pfam" id="PF00467">
    <property type="entry name" value="KOW"/>
    <property type="match status" value="1"/>
</dbReference>
<dbReference type="GO" id="GO:0006412">
    <property type="term" value="P:translation"/>
    <property type="evidence" value="ECO:0007669"/>
    <property type="project" value="InterPro"/>
</dbReference>
<keyword evidence="5" id="KW-0547">Nucleotide-binding</keyword>
<keyword evidence="6" id="KW-0418">Kinase</keyword>